<keyword evidence="6 8" id="KW-0560">Oxidoreductase</keyword>
<dbReference type="GO" id="GO:0106312">
    <property type="term" value="F:methylenetetrahydrofolate reductase (NADH) activity"/>
    <property type="evidence" value="ECO:0007669"/>
    <property type="project" value="UniProtKB-EC"/>
</dbReference>
<evidence type="ECO:0000256" key="4">
    <source>
        <dbReference type="ARBA" id="ARBA00022630"/>
    </source>
</evidence>
<dbReference type="InterPro" id="IPR003171">
    <property type="entry name" value="Mehydrof_redctse-like"/>
</dbReference>
<dbReference type="Pfam" id="PF02219">
    <property type="entry name" value="MTHFR"/>
    <property type="match status" value="1"/>
</dbReference>
<evidence type="ECO:0000256" key="3">
    <source>
        <dbReference type="ARBA" id="ARBA00006743"/>
    </source>
</evidence>
<dbReference type="PANTHER" id="PTHR45754">
    <property type="entry name" value="METHYLENETETRAHYDROFOLATE REDUCTASE"/>
    <property type="match status" value="1"/>
</dbReference>
<comment type="catalytic activity">
    <reaction evidence="7">
        <text>(6S)-5-methyl-5,6,7,8-tetrahydrofolate + NAD(+) = (6R)-5,10-methylene-5,6,7,8-tetrahydrofolate + NADH + H(+)</text>
        <dbReference type="Rhea" id="RHEA:19821"/>
        <dbReference type="ChEBI" id="CHEBI:15378"/>
        <dbReference type="ChEBI" id="CHEBI:15636"/>
        <dbReference type="ChEBI" id="CHEBI:18608"/>
        <dbReference type="ChEBI" id="CHEBI:57540"/>
        <dbReference type="ChEBI" id="CHEBI:57945"/>
        <dbReference type="EC" id="1.5.1.54"/>
    </reaction>
    <physiologicalReaction direction="right-to-left" evidence="7">
        <dbReference type="Rhea" id="RHEA:19823"/>
    </physiologicalReaction>
</comment>
<reference evidence="9 10" key="1">
    <citation type="submission" date="2020-07" db="EMBL/GenBank/DDBJ databases">
        <title>Sequencing the genomes of 1000 actinobacteria strains.</title>
        <authorList>
            <person name="Klenk H.-P."/>
        </authorList>
    </citation>
    <scope>NUCLEOTIDE SEQUENCE [LARGE SCALE GENOMIC DNA]</scope>
    <source>
        <strain evidence="9 10">DSM 26341</strain>
    </source>
</reference>
<gene>
    <name evidence="9" type="ORF">BJY26_000061</name>
</gene>
<protein>
    <recommendedName>
        <fullName evidence="8">Methylenetetrahydrofolate reductase</fullName>
    </recommendedName>
</protein>
<keyword evidence="10" id="KW-1185">Reference proteome</keyword>
<keyword evidence="4 8" id="KW-0285">Flavoprotein</keyword>
<evidence type="ECO:0000313" key="9">
    <source>
        <dbReference type="EMBL" id="NYI65755.1"/>
    </source>
</evidence>
<dbReference type="UniPathway" id="UPA00193"/>
<dbReference type="Gene3D" id="3.20.20.220">
    <property type="match status" value="1"/>
</dbReference>
<dbReference type="GO" id="GO:0071949">
    <property type="term" value="F:FAD binding"/>
    <property type="evidence" value="ECO:0007669"/>
    <property type="project" value="TreeGrafter"/>
</dbReference>
<dbReference type="Proteomes" id="UP000539111">
    <property type="component" value="Unassembled WGS sequence"/>
</dbReference>
<proteinExistence type="inferred from homology"/>
<dbReference type="CDD" id="cd00537">
    <property type="entry name" value="MTHFR"/>
    <property type="match status" value="1"/>
</dbReference>
<comment type="caution">
    <text evidence="9">The sequence shown here is derived from an EMBL/GenBank/DDBJ whole genome shotgun (WGS) entry which is preliminary data.</text>
</comment>
<dbReference type="GO" id="GO:0009086">
    <property type="term" value="P:methionine biosynthetic process"/>
    <property type="evidence" value="ECO:0007669"/>
    <property type="project" value="TreeGrafter"/>
</dbReference>
<dbReference type="RefSeq" id="WP_179424686.1">
    <property type="nucleotide sequence ID" value="NZ_JACBZP010000001.1"/>
</dbReference>
<dbReference type="GO" id="GO:0005829">
    <property type="term" value="C:cytosol"/>
    <property type="evidence" value="ECO:0007669"/>
    <property type="project" value="TreeGrafter"/>
</dbReference>
<evidence type="ECO:0000256" key="8">
    <source>
        <dbReference type="RuleBase" id="RU003862"/>
    </source>
</evidence>
<dbReference type="EMBL" id="JACBZP010000001">
    <property type="protein sequence ID" value="NYI65755.1"/>
    <property type="molecule type" value="Genomic_DNA"/>
</dbReference>
<comment type="similarity">
    <text evidence="3 8">Belongs to the methylenetetrahydrofolate reductase family.</text>
</comment>
<dbReference type="AlphaFoldDB" id="A0A7Z0D1A5"/>
<sequence length="302" mass="32011">MPTPSTNRLALSYELFPPRSMAAGNLWTTIRELESTAPDYVSVTYGANGGNHDTALTLLSELVGRTTLRPLAHLTCVGGTRNSLRRTVTDLLDLGVRGVLALRGDIPDGYVPPDGAVDHAVDLIELIRDVERGNAAQLAAGRIAVGAAAYPTRHPESATWQQDIEVLAAKQAAGADFAITQVFFDASRYAALVRRARDAGVTIPIIPGILPMTSLRRVRTLARLAGIDPPARLCRRLAHAGSEADARRIGVDATVGLLRAALDVGAPGLHLYTFNQHSSALAVLDALNLPARNGAPTESEIA</sequence>
<evidence type="ECO:0000256" key="1">
    <source>
        <dbReference type="ARBA" id="ARBA00001974"/>
    </source>
</evidence>
<dbReference type="InterPro" id="IPR029041">
    <property type="entry name" value="FAD-linked_oxidoreductase-like"/>
</dbReference>
<evidence type="ECO:0000256" key="6">
    <source>
        <dbReference type="ARBA" id="ARBA00023002"/>
    </source>
</evidence>
<dbReference type="PANTHER" id="PTHR45754:SF3">
    <property type="entry name" value="METHYLENETETRAHYDROFOLATE REDUCTASE (NADPH)"/>
    <property type="match status" value="1"/>
</dbReference>
<keyword evidence="5 8" id="KW-0274">FAD</keyword>
<accession>A0A7Z0D1A5</accession>
<organism evidence="9 10">
    <name type="scientific">Spelaeicoccus albus</name>
    <dbReference type="NCBI Taxonomy" id="1280376"/>
    <lineage>
        <taxon>Bacteria</taxon>
        <taxon>Bacillati</taxon>
        <taxon>Actinomycetota</taxon>
        <taxon>Actinomycetes</taxon>
        <taxon>Micrococcales</taxon>
        <taxon>Brevibacteriaceae</taxon>
        <taxon>Spelaeicoccus</taxon>
    </lineage>
</organism>
<evidence type="ECO:0000256" key="7">
    <source>
        <dbReference type="ARBA" id="ARBA00048628"/>
    </source>
</evidence>
<comment type="cofactor">
    <cofactor evidence="1 8">
        <name>FAD</name>
        <dbReference type="ChEBI" id="CHEBI:57692"/>
    </cofactor>
</comment>
<evidence type="ECO:0000313" key="10">
    <source>
        <dbReference type="Proteomes" id="UP000539111"/>
    </source>
</evidence>
<dbReference type="GO" id="GO:0035999">
    <property type="term" value="P:tetrahydrofolate interconversion"/>
    <property type="evidence" value="ECO:0007669"/>
    <property type="project" value="UniProtKB-UniPathway"/>
</dbReference>
<evidence type="ECO:0000256" key="2">
    <source>
        <dbReference type="ARBA" id="ARBA00004777"/>
    </source>
</evidence>
<comment type="pathway">
    <text evidence="2 8">One-carbon metabolism; tetrahydrofolate interconversion.</text>
</comment>
<evidence type="ECO:0000256" key="5">
    <source>
        <dbReference type="ARBA" id="ARBA00022827"/>
    </source>
</evidence>
<dbReference type="SUPFAM" id="SSF51730">
    <property type="entry name" value="FAD-linked oxidoreductase"/>
    <property type="match status" value="1"/>
</dbReference>
<name>A0A7Z0D1A5_9MICO</name>